<evidence type="ECO:0000259" key="8">
    <source>
        <dbReference type="Pfam" id="PF05000"/>
    </source>
</evidence>
<dbReference type="InterPro" id="IPR038120">
    <property type="entry name" value="Rpb1_funnel_sf"/>
</dbReference>
<dbReference type="GO" id="GO:0046872">
    <property type="term" value="F:metal ion binding"/>
    <property type="evidence" value="ECO:0007669"/>
    <property type="project" value="UniProtKB-KW"/>
</dbReference>
<dbReference type="Gramene" id="C.cajan_47704.t">
    <property type="protein sequence ID" value="C.cajan_47704.t"/>
    <property type="gene ID" value="C.cajan_47704"/>
</dbReference>
<evidence type="ECO:0000256" key="3">
    <source>
        <dbReference type="ARBA" id="ARBA00022679"/>
    </source>
</evidence>
<sequence length="177" mass="19099">MGGFRSFIKQSFLLGCSARWIGNHGFSIGIEDVQPKETLIRRKDETISVGYGKCAGHIEEFNKGKLKVKAGFDAAQSLEGEISDVLSGIRGAIGKVCMQTLHWRNSPLIMTQCVSKGSALNICQMVACVGQLIVGGRRAPNGFIDRSLPHFSIRGKTPAVCSITIINITQSQIPAHA</sequence>
<accession>A0A151UDV8</accession>
<organism evidence="9 10">
    <name type="scientific">Cajanus cajan</name>
    <name type="common">Pigeon pea</name>
    <name type="synonym">Cajanus indicus</name>
    <dbReference type="NCBI Taxonomy" id="3821"/>
    <lineage>
        <taxon>Eukaryota</taxon>
        <taxon>Viridiplantae</taxon>
        <taxon>Streptophyta</taxon>
        <taxon>Embryophyta</taxon>
        <taxon>Tracheophyta</taxon>
        <taxon>Spermatophyta</taxon>
        <taxon>Magnoliopsida</taxon>
        <taxon>eudicotyledons</taxon>
        <taxon>Gunneridae</taxon>
        <taxon>Pentapetalae</taxon>
        <taxon>rosids</taxon>
        <taxon>fabids</taxon>
        <taxon>Fabales</taxon>
        <taxon>Fabaceae</taxon>
        <taxon>Papilionoideae</taxon>
        <taxon>50 kb inversion clade</taxon>
        <taxon>NPAAA clade</taxon>
        <taxon>indigoferoid/millettioid clade</taxon>
        <taxon>Phaseoleae</taxon>
        <taxon>Cajanus</taxon>
    </lineage>
</organism>
<feature type="domain" description="RNA polymerase Rpb1" evidence="8">
    <location>
        <begin position="58"/>
        <end position="152"/>
    </location>
</feature>
<dbReference type="PANTHER" id="PTHR48446:SF1">
    <property type="entry name" value="DNA-DIRECTED RNA POLYMERASE SUBUNIT BETA' N-TERMINAL SECTION"/>
    <property type="match status" value="1"/>
</dbReference>
<proteinExistence type="predicted"/>
<evidence type="ECO:0000256" key="6">
    <source>
        <dbReference type="ARBA" id="ARBA00022833"/>
    </source>
</evidence>
<dbReference type="InterPro" id="IPR015700">
    <property type="entry name" value="RPC1"/>
</dbReference>
<dbReference type="GO" id="GO:0003677">
    <property type="term" value="F:DNA binding"/>
    <property type="evidence" value="ECO:0007669"/>
    <property type="project" value="InterPro"/>
</dbReference>
<name>A0A151UDV8_CAJCA</name>
<keyword evidence="5" id="KW-0479">Metal-binding</keyword>
<dbReference type="Gene3D" id="1.10.132.30">
    <property type="match status" value="1"/>
</dbReference>
<dbReference type="Pfam" id="PF05000">
    <property type="entry name" value="RNA_pol_Rpb1_4"/>
    <property type="match status" value="1"/>
</dbReference>
<evidence type="ECO:0000256" key="5">
    <source>
        <dbReference type="ARBA" id="ARBA00022723"/>
    </source>
</evidence>
<dbReference type="InterPro" id="IPR007083">
    <property type="entry name" value="RNA_pol_Rpb1_4"/>
</dbReference>
<evidence type="ECO:0000256" key="7">
    <source>
        <dbReference type="ARBA" id="ARBA00023163"/>
    </source>
</evidence>
<dbReference type="PANTHER" id="PTHR48446">
    <property type="entry name" value="DNA-DIRECTED RNA POLYMERASE SUBUNIT BETA' N-TERMINAL SECTION"/>
    <property type="match status" value="1"/>
</dbReference>
<evidence type="ECO:0000256" key="2">
    <source>
        <dbReference type="ARBA" id="ARBA00022478"/>
    </source>
</evidence>
<dbReference type="GO" id="GO:0003899">
    <property type="term" value="F:DNA-directed RNA polymerase activity"/>
    <property type="evidence" value="ECO:0007669"/>
    <property type="project" value="UniProtKB-EC"/>
</dbReference>
<dbReference type="EC" id="2.7.7.6" evidence="1"/>
<keyword evidence="6" id="KW-0862">Zinc</keyword>
<dbReference type="GO" id="GO:0000428">
    <property type="term" value="C:DNA-directed RNA polymerase complex"/>
    <property type="evidence" value="ECO:0007669"/>
    <property type="project" value="UniProtKB-KW"/>
</dbReference>
<comment type="caution">
    <text evidence="9">The sequence shown here is derived from an EMBL/GenBank/DDBJ whole genome shotgun (WGS) entry which is preliminary data.</text>
</comment>
<keyword evidence="10" id="KW-1185">Reference proteome</keyword>
<keyword evidence="2 9" id="KW-0240">DNA-directed RNA polymerase</keyword>
<dbReference type="SUPFAM" id="SSF64484">
    <property type="entry name" value="beta and beta-prime subunits of DNA dependent RNA-polymerase"/>
    <property type="match status" value="1"/>
</dbReference>
<dbReference type="AlphaFoldDB" id="A0A151UDV8"/>
<keyword evidence="7" id="KW-0804">Transcription</keyword>
<protein>
    <recommendedName>
        <fullName evidence="1">DNA-directed RNA polymerase</fullName>
        <ecNumber evidence="1">2.7.7.6</ecNumber>
    </recommendedName>
</protein>
<evidence type="ECO:0000313" key="9">
    <source>
        <dbReference type="EMBL" id="KYP77494.1"/>
    </source>
</evidence>
<evidence type="ECO:0000256" key="4">
    <source>
        <dbReference type="ARBA" id="ARBA00022695"/>
    </source>
</evidence>
<dbReference type="STRING" id="3821.A0A151UDV8"/>
<dbReference type="GO" id="GO:0006351">
    <property type="term" value="P:DNA-templated transcription"/>
    <property type="evidence" value="ECO:0007669"/>
    <property type="project" value="InterPro"/>
</dbReference>
<gene>
    <name evidence="9" type="ORF">KK1_048948</name>
</gene>
<keyword evidence="4 9" id="KW-0548">Nucleotidyltransferase</keyword>
<keyword evidence="3 9" id="KW-0808">Transferase</keyword>
<dbReference type="OMA" id="KCAGHIE"/>
<dbReference type="Proteomes" id="UP000075243">
    <property type="component" value="Unassembled WGS sequence"/>
</dbReference>
<reference evidence="9" key="1">
    <citation type="journal article" date="2012" name="Nat. Biotechnol.">
        <title>Draft genome sequence of pigeonpea (Cajanus cajan), an orphan legume crop of resource-poor farmers.</title>
        <authorList>
            <person name="Varshney R.K."/>
            <person name="Chen W."/>
            <person name="Li Y."/>
            <person name="Bharti A.K."/>
            <person name="Saxena R.K."/>
            <person name="Schlueter J.A."/>
            <person name="Donoghue M.T."/>
            <person name="Azam S."/>
            <person name="Fan G."/>
            <person name="Whaley A.M."/>
            <person name="Farmer A.D."/>
            <person name="Sheridan J."/>
            <person name="Iwata A."/>
            <person name="Tuteja R."/>
            <person name="Penmetsa R.V."/>
            <person name="Wu W."/>
            <person name="Upadhyaya H.D."/>
            <person name="Yang S.P."/>
            <person name="Shah T."/>
            <person name="Saxena K.B."/>
            <person name="Michael T."/>
            <person name="McCombie W.R."/>
            <person name="Yang B."/>
            <person name="Zhang G."/>
            <person name="Yang H."/>
            <person name="Wang J."/>
            <person name="Spillane C."/>
            <person name="Cook D.R."/>
            <person name="May G.D."/>
            <person name="Xu X."/>
            <person name="Jackson S.A."/>
        </authorList>
    </citation>
    <scope>NUCLEOTIDE SEQUENCE [LARGE SCALE GENOMIC DNA]</scope>
</reference>
<dbReference type="EMBL" id="AGCT01023764">
    <property type="protein sequence ID" value="KYP77494.1"/>
    <property type="molecule type" value="Genomic_DNA"/>
</dbReference>
<evidence type="ECO:0000313" key="10">
    <source>
        <dbReference type="Proteomes" id="UP000075243"/>
    </source>
</evidence>
<evidence type="ECO:0000256" key="1">
    <source>
        <dbReference type="ARBA" id="ARBA00012418"/>
    </source>
</evidence>